<dbReference type="InterPro" id="IPR052407">
    <property type="entry name" value="BTB_POZ_domain_cont_9"/>
</dbReference>
<comment type="caution">
    <text evidence="2">The sequence shown here is derived from an EMBL/GenBank/DDBJ whole genome shotgun (WGS) entry which is preliminary data.</text>
</comment>
<name>A0A9N9IBY2_9GLOM</name>
<sequence>AEFFKRLSQDLIKLLEANEEYNVIIEAGEAPAAQSFKVHSIILCHRCPILYDEVKKVNFNEKNIRVITNTQISATVFEVIIKYIYSGAVNLKNIEPSTIFDILITANKYGLTELLQYLELFMIKNQIAWLESNSFNVYQ</sequence>
<proteinExistence type="predicted"/>
<dbReference type="EMBL" id="CAJVPV010025995">
    <property type="protein sequence ID" value="CAG8730446.1"/>
    <property type="molecule type" value="Genomic_DNA"/>
</dbReference>
<feature type="non-terminal residue" evidence="2">
    <location>
        <position position="139"/>
    </location>
</feature>
<evidence type="ECO:0000313" key="3">
    <source>
        <dbReference type="Proteomes" id="UP000789342"/>
    </source>
</evidence>
<dbReference type="InterPro" id="IPR011333">
    <property type="entry name" value="SKP1/BTB/POZ_sf"/>
</dbReference>
<accession>A0A9N9IBY2</accession>
<dbReference type="PANTHER" id="PTHR46306:SF1">
    <property type="entry name" value="BTB_POZ DOMAIN-CONTAINING PROTEIN 9"/>
    <property type="match status" value="1"/>
</dbReference>
<dbReference type="SMART" id="SM00225">
    <property type="entry name" value="BTB"/>
    <property type="match status" value="1"/>
</dbReference>
<dbReference type="InterPro" id="IPR000210">
    <property type="entry name" value="BTB/POZ_dom"/>
</dbReference>
<dbReference type="PANTHER" id="PTHR46306">
    <property type="entry name" value="BTB/POZ DOMAIN-CONTAINING PROTEIN 9"/>
    <property type="match status" value="1"/>
</dbReference>
<dbReference type="CDD" id="cd18186">
    <property type="entry name" value="BTB_POZ_ZBTB_KLHL-like"/>
    <property type="match status" value="1"/>
</dbReference>
<keyword evidence="3" id="KW-1185">Reference proteome</keyword>
<dbReference type="SUPFAM" id="SSF54695">
    <property type="entry name" value="POZ domain"/>
    <property type="match status" value="1"/>
</dbReference>
<gene>
    <name evidence="2" type="ORF">AMORRO_LOCUS13978</name>
</gene>
<evidence type="ECO:0000259" key="1">
    <source>
        <dbReference type="PROSITE" id="PS50097"/>
    </source>
</evidence>
<organism evidence="2 3">
    <name type="scientific">Acaulospora morrowiae</name>
    <dbReference type="NCBI Taxonomy" id="94023"/>
    <lineage>
        <taxon>Eukaryota</taxon>
        <taxon>Fungi</taxon>
        <taxon>Fungi incertae sedis</taxon>
        <taxon>Mucoromycota</taxon>
        <taxon>Glomeromycotina</taxon>
        <taxon>Glomeromycetes</taxon>
        <taxon>Diversisporales</taxon>
        <taxon>Acaulosporaceae</taxon>
        <taxon>Acaulospora</taxon>
    </lineage>
</organism>
<dbReference type="Proteomes" id="UP000789342">
    <property type="component" value="Unassembled WGS sequence"/>
</dbReference>
<reference evidence="2" key="1">
    <citation type="submission" date="2021-06" db="EMBL/GenBank/DDBJ databases">
        <authorList>
            <person name="Kallberg Y."/>
            <person name="Tangrot J."/>
            <person name="Rosling A."/>
        </authorList>
    </citation>
    <scope>NUCLEOTIDE SEQUENCE</scope>
    <source>
        <strain evidence="2">CL551</strain>
    </source>
</reference>
<protein>
    <submittedName>
        <fullName evidence="2">8300_t:CDS:1</fullName>
    </submittedName>
</protein>
<dbReference type="Gene3D" id="3.30.710.10">
    <property type="entry name" value="Potassium Channel Kv1.1, Chain A"/>
    <property type="match status" value="1"/>
</dbReference>
<dbReference type="OrthoDB" id="2390243at2759"/>
<dbReference type="AlphaFoldDB" id="A0A9N9IBY2"/>
<dbReference type="GO" id="GO:0005737">
    <property type="term" value="C:cytoplasm"/>
    <property type="evidence" value="ECO:0007669"/>
    <property type="project" value="TreeGrafter"/>
</dbReference>
<dbReference type="PROSITE" id="PS50097">
    <property type="entry name" value="BTB"/>
    <property type="match status" value="1"/>
</dbReference>
<feature type="non-terminal residue" evidence="2">
    <location>
        <position position="1"/>
    </location>
</feature>
<evidence type="ECO:0000313" key="2">
    <source>
        <dbReference type="EMBL" id="CAG8730446.1"/>
    </source>
</evidence>
<dbReference type="Pfam" id="PF00651">
    <property type="entry name" value="BTB"/>
    <property type="match status" value="1"/>
</dbReference>
<feature type="domain" description="BTB" evidence="1">
    <location>
        <begin position="21"/>
        <end position="93"/>
    </location>
</feature>